<evidence type="ECO:0000313" key="7">
    <source>
        <dbReference type="EMBL" id="SHH46193.1"/>
    </source>
</evidence>
<evidence type="ECO:0000313" key="8">
    <source>
        <dbReference type="Proteomes" id="UP000184139"/>
    </source>
</evidence>
<dbReference type="AlphaFoldDB" id="A0A1M5T731"/>
<dbReference type="EMBL" id="FQXS01000002">
    <property type="protein sequence ID" value="SHH46193.1"/>
    <property type="molecule type" value="Genomic_DNA"/>
</dbReference>
<evidence type="ECO:0000256" key="5">
    <source>
        <dbReference type="PIRSR" id="PIRSR015582-2"/>
    </source>
</evidence>
<evidence type="ECO:0000256" key="2">
    <source>
        <dbReference type="ARBA" id="ARBA00022723"/>
    </source>
</evidence>
<feature type="binding site" evidence="4">
    <location>
        <position position="68"/>
    </location>
    <ligand>
        <name>substrate</name>
    </ligand>
</feature>
<dbReference type="OrthoDB" id="348111at2"/>
<keyword evidence="2 5" id="KW-0479">Metal-binding</keyword>
<dbReference type="Pfam" id="PF03328">
    <property type="entry name" value="HpcH_HpaI"/>
    <property type="match status" value="1"/>
</dbReference>
<dbReference type="InterPro" id="IPR011206">
    <property type="entry name" value="Citrate_lyase_beta/mcl1/mcl2"/>
</dbReference>
<accession>A0A1M5T731</accession>
<dbReference type="PIRSF" id="PIRSF015582">
    <property type="entry name" value="Cit_lyase_B"/>
    <property type="match status" value="1"/>
</dbReference>
<organism evidence="7 8">
    <name type="scientific">Desulfofustis glycolicus DSM 9705</name>
    <dbReference type="NCBI Taxonomy" id="1121409"/>
    <lineage>
        <taxon>Bacteria</taxon>
        <taxon>Pseudomonadati</taxon>
        <taxon>Thermodesulfobacteriota</taxon>
        <taxon>Desulfobulbia</taxon>
        <taxon>Desulfobulbales</taxon>
        <taxon>Desulfocapsaceae</taxon>
        <taxon>Desulfofustis</taxon>
    </lineage>
</organism>
<keyword evidence="7" id="KW-0456">Lyase</keyword>
<dbReference type="Gene3D" id="3.20.20.60">
    <property type="entry name" value="Phosphoenolpyruvate-binding domains"/>
    <property type="match status" value="1"/>
</dbReference>
<dbReference type="InterPro" id="IPR040442">
    <property type="entry name" value="Pyrv_kinase-like_dom_sf"/>
</dbReference>
<keyword evidence="8" id="KW-1185">Reference proteome</keyword>
<dbReference type="PANTHER" id="PTHR32308">
    <property type="entry name" value="LYASE BETA SUBUNIT, PUTATIVE (AFU_ORTHOLOGUE AFUA_4G13030)-RELATED"/>
    <property type="match status" value="1"/>
</dbReference>
<feature type="domain" description="HpcH/HpaI aldolase/citrate lyase" evidence="6">
    <location>
        <begin position="5"/>
        <end position="226"/>
    </location>
</feature>
<proteinExistence type="predicted"/>
<gene>
    <name evidence="7" type="ORF">SAMN02745124_00621</name>
</gene>
<protein>
    <submittedName>
        <fullName evidence="7">Citrate lyase subunit beta / citryl-CoA lyase</fullName>
    </submittedName>
</protein>
<evidence type="ECO:0000259" key="6">
    <source>
        <dbReference type="Pfam" id="PF03328"/>
    </source>
</evidence>
<dbReference type="STRING" id="1121409.SAMN02745124_00621"/>
<dbReference type="GO" id="GO:0016829">
    <property type="term" value="F:lyase activity"/>
    <property type="evidence" value="ECO:0007669"/>
    <property type="project" value="UniProtKB-KW"/>
</dbReference>
<reference evidence="7 8" key="1">
    <citation type="submission" date="2016-11" db="EMBL/GenBank/DDBJ databases">
        <authorList>
            <person name="Jaros S."/>
            <person name="Januszkiewicz K."/>
            <person name="Wedrychowicz H."/>
        </authorList>
    </citation>
    <scope>NUCLEOTIDE SEQUENCE [LARGE SCALE GENOMIC DNA]</scope>
    <source>
        <strain evidence="7 8">DSM 9705</strain>
    </source>
</reference>
<evidence type="ECO:0000256" key="1">
    <source>
        <dbReference type="ARBA" id="ARBA00001946"/>
    </source>
</evidence>
<name>A0A1M5T731_9BACT</name>
<dbReference type="Proteomes" id="UP000184139">
    <property type="component" value="Unassembled WGS sequence"/>
</dbReference>
<evidence type="ECO:0000256" key="3">
    <source>
        <dbReference type="ARBA" id="ARBA00022842"/>
    </source>
</evidence>
<sequence>MAVMRSVFYVPSNNEKMVGKAPTIGSDIVTLDLEDSVPPAEKAKGREMIQKYLKTERANQAAPYLYVRINNWETEMTNDDLEAIVHPGLDGVCLAKCGSPENVQRLDWKLEELEQRRGMKVGTVAIQLLIETAKGVINAYPSAAASPRVNSLIFGAVDYTKDMRVELTSEGVEQLYARYHTAVAARAAGCVAIDCPFVAFKDEEAFKKSTKEGHQMGYEGRMLIHPSQIERSHEIYTPSPESVEWAEGVKKVFEEEGIAKGSAAVTYLGKMVDTPVYENAMQILRTMAEIKAVEDKNKK</sequence>
<dbReference type="InterPro" id="IPR005000">
    <property type="entry name" value="Aldolase/citrate-lyase_domain"/>
</dbReference>
<dbReference type="GO" id="GO:0006107">
    <property type="term" value="P:oxaloacetate metabolic process"/>
    <property type="evidence" value="ECO:0007669"/>
    <property type="project" value="TreeGrafter"/>
</dbReference>
<feature type="binding site" evidence="5">
    <location>
        <position position="158"/>
    </location>
    <ligand>
        <name>Mg(2+)</name>
        <dbReference type="ChEBI" id="CHEBI:18420"/>
    </ligand>
</feature>
<dbReference type="PANTHER" id="PTHR32308:SF0">
    <property type="entry name" value="HPCH_HPAI ALDOLASE_CITRATE LYASE DOMAIN-CONTAINING PROTEIN"/>
    <property type="match status" value="1"/>
</dbReference>
<comment type="cofactor">
    <cofactor evidence="1">
        <name>Mg(2+)</name>
        <dbReference type="ChEBI" id="CHEBI:18420"/>
    </cofactor>
</comment>
<dbReference type="GO" id="GO:0000287">
    <property type="term" value="F:magnesium ion binding"/>
    <property type="evidence" value="ECO:0007669"/>
    <property type="project" value="TreeGrafter"/>
</dbReference>
<evidence type="ECO:0000256" key="4">
    <source>
        <dbReference type="PIRSR" id="PIRSR015582-1"/>
    </source>
</evidence>
<feature type="binding site" evidence="4">
    <location>
        <position position="131"/>
    </location>
    <ligand>
        <name>substrate</name>
    </ligand>
</feature>
<dbReference type="InterPro" id="IPR015813">
    <property type="entry name" value="Pyrv/PenolPyrv_kinase-like_dom"/>
</dbReference>
<dbReference type="SUPFAM" id="SSF51621">
    <property type="entry name" value="Phosphoenolpyruvate/pyruvate domain"/>
    <property type="match status" value="1"/>
</dbReference>
<keyword evidence="3 5" id="KW-0460">Magnesium</keyword>
<feature type="binding site" evidence="5">
    <location>
        <position position="131"/>
    </location>
    <ligand>
        <name>Mg(2+)</name>
        <dbReference type="ChEBI" id="CHEBI:18420"/>
    </ligand>
</feature>
<dbReference type="RefSeq" id="WP_073373347.1">
    <property type="nucleotide sequence ID" value="NZ_FQXS01000002.1"/>
</dbReference>